<dbReference type="HOGENOM" id="CLU_002341_6_1_1"/>
<dbReference type="OrthoDB" id="443402at2759"/>
<gene>
    <name evidence="4" type="ORF">PV07_07630</name>
</gene>
<dbReference type="InterPro" id="IPR056884">
    <property type="entry name" value="NPHP3-like_N"/>
</dbReference>
<dbReference type="Proteomes" id="UP000054466">
    <property type="component" value="Unassembled WGS sequence"/>
</dbReference>
<organism evidence="4 5">
    <name type="scientific">Cladophialophora immunda</name>
    <dbReference type="NCBI Taxonomy" id="569365"/>
    <lineage>
        <taxon>Eukaryota</taxon>
        <taxon>Fungi</taxon>
        <taxon>Dikarya</taxon>
        <taxon>Ascomycota</taxon>
        <taxon>Pezizomycotina</taxon>
        <taxon>Eurotiomycetes</taxon>
        <taxon>Chaetothyriomycetidae</taxon>
        <taxon>Chaetothyriales</taxon>
        <taxon>Herpotrichiellaceae</taxon>
        <taxon>Cladophialophora</taxon>
    </lineage>
</organism>
<evidence type="ECO:0000259" key="3">
    <source>
        <dbReference type="Pfam" id="PF25053"/>
    </source>
</evidence>
<dbReference type="InterPro" id="IPR056693">
    <property type="entry name" value="DUF7791"/>
</dbReference>
<accession>A0A0D2CWC7</accession>
<dbReference type="PANTHER" id="PTHR10039:SF5">
    <property type="entry name" value="NACHT DOMAIN-CONTAINING PROTEIN"/>
    <property type="match status" value="1"/>
</dbReference>
<dbReference type="EMBL" id="KN847043">
    <property type="protein sequence ID" value="KIW27934.1"/>
    <property type="molecule type" value="Genomic_DNA"/>
</dbReference>
<name>A0A0D2CWC7_9EURO</name>
<keyword evidence="5" id="KW-1185">Reference proteome</keyword>
<dbReference type="SUPFAM" id="SSF52540">
    <property type="entry name" value="P-loop containing nucleoside triphosphate hydrolases"/>
    <property type="match status" value="1"/>
</dbReference>
<feature type="domain" description="DUF7791" evidence="3">
    <location>
        <begin position="575"/>
        <end position="732"/>
    </location>
</feature>
<sequence>MVDPLTTFAAAGNALQFVQLGIDLIGKTIDYSQGGGNNSFQALRDCVQRLSVSSAHLQRSMESNASQPLNPGPARALHRANLECLRVSQQFTAILDKLGLNRPHSLWSSVKLALKSHVDKPKVDALSRDLDHARANLMLSLMVYLHDQSTVDRQNTSEEMRVITEQALRATAESAAIRNDIASLSSSLSSLTIDDTTISLAFEDALRRCESYLANEVEALSKRLERLNDGLKALSEEVNQLLPTMTREIAARRSIMDSLWFARFNNRRDRISRAYSNTYQWIFRHKDSQVIVWDDFVQWLYSSRNPIYWVSGKPGSGKSTLIRELDEYIKNSQSLSTSGNDADFIMASFYFWYAGNNDERSMTGLLRTLIHQLLSQRLDIVDQVISASRWESSLYGPSHLHVWEEKELIQVLCRVLQCLGTSKRILLFIDGLDEQEGPDDQRQEVLDLISSVTQDNNVKACVASRPYNIFRDEFKECPQLRLEDLTKDDIRLYVRGKLGENPHFQRHLRRMPQLLRDITEEITTRAGGVFLWVRLVVRDLLRVLRDGGSTKHLFRELESIPLDLDDYFRRMFELVEKPYRKEASIILQTALCSSSEGNAKVDGASDFDFLLMHLYFIDQSEDLSFGANSYLCDVDFTHQEEAEDLLESLERMLTSRSMGLLEIGPSTLAPSRLGRLQAESPIEFLHRTVRDYFAGPAARDLLHQHTGGPFDAHMFQCNLMAVSLRNFVLHNQWLPTEYLAVKKFLLQITKRRDAEGPAFVLFEKMVELFNEHRSVVRQKLLKECPGIAFDIALNHWLQDRGNSISLSIHLGWKSYVKARLTTATIREQQGRPLLLCALPPYSWEWNLSDPDIICDLLTLGANPDTMVHDVFDIPIWVYILESIQFIKDIDYETCLRIAKLLIVHGIRTLVAETDLAHVAKQMLESLNLWDPFLLDPFPGPRQFVHRRFEKIRGSSAGENGDAEPLYSFLDVLQSLVRVTENSNPSFESFFY</sequence>
<dbReference type="Pfam" id="PF25053">
    <property type="entry name" value="DUF7791"/>
    <property type="match status" value="1"/>
</dbReference>
<dbReference type="Gene3D" id="3.40.50.300">
    <property type="entry name" value="P-loop containing nucleotide triphosphate hydrolases"/>
    <property type="match status" value="1"/>
</dbReference>
<evidence type="ECO:0000313" key="4">
    <source>
        <dbReference type="EMBL" id="KIW27934.1"/>
    </source>
</evidence>
<evidence type="ECO:0000259" key="2">
    <source>
        <dbReference type="Pfam" id="PF24883"/>
    </source>
</evidence>
<protein>
    <submittedName>
        <fullName evidence="4">Uncharacterized protein</fullName>
    </submittedName>
</protein>
<proteinExistence type="predicted"/>
<dbReference type="Pfam" id="PF24883">
    <property type="entry name" value="NPHP3_N"/>
    <property type="match status" value="1"/>
</dbReference>
<dbReference type="GeneID" id="27346824"/>
<dbReference type="RefSeq" id="XP_016248150.1">
    <property type="nucleotide sequence ID" value="XM_016394731.1"/>
</dbReference>
<evidence type="ECO:0000313" key="5">
    <source>
        <dbReference type="Proteomes" id="UP000054466"/>
    </source>
</evidence>
<dbReference type="PANTHER" id="PTHR10039">
    <property type="entry name" value="AMELOGENIN"/>
    <property type="match status" value="1"/>
</dbReference>
<feature type="domain" description="Nephrocystin 3-like N-terminal" evidence="2">
    <location>
        <begin position="278"/>
        <end position="465"/>
    </location>
</feature>
<dbReference type="AlphaFoldDB" id="A0A0D2CWC7"/>
<reference evidence="4 5" key="1">
    <citation type="submission" date="2015-01" db="EMBL/GenBank/DDBJ databases">
        <title>The Genome Sequence of Cladophialophora immunda CBS83496.</title>
        <authorList>
            <consortium name="The Broad Institute Genomics Platform"/>
            <person name="Cuomo C."/>
            <person name="de Hoog S."/>
            <person name="Gorbushina A."/>
            <person name="Stielow B."/>
            <person name="Teixiera M."/>
            <person name="Abouelleil A."/>
            <person name="Chapman S.B."/>
            <person name="Priest M."/>
            <person name="Young S.K."/>
            <person name="Wortman J."/>
            <person name="Nusbaum C."/>
            <person name="Birren B."/>
        </authorList>
    </citation>
    <scope>NUCLEOTIDE SEQUENCE [LARGE SCALE GENOMIC DNA]</scope>
    <source>
        <strain evidence="4 5">CBS 83496</strain>
    </source>
</reference>
<evidence type="ECO:0000256" key="1">
    <source>
        <dbReference type="ARBA" id="ARBA00022737"/>
    </source>
</evidence>
<dbReference type="InterPro" id="IPR027417">
    <property type="entry name" value="P-loop_NTPase"/>
</dbReference>
<keyword evidence="1" id="KW-0677">Repeat</keyword>
<dbReference type="VEuPathDB" id="FungiDB:PV07_07630"/>